<dbReference type="PANTHER" id="PTHR40621">
    <property type="entry name" value="TRANSCRIPTION FACTOR KAPC-RELATED"/>
    <property type="match status" value="1"/>
</dbReference>
<feature type="compositionally biased region" description="Basic and acidic residues" evidence="5">
    <location>
        <begin position="137"/>
        <end position="146"/>
    </location>
</feature>
<dbReference type="Pfam" id="PF00170">
    <property type="entry name" value="bZIP_1"/>
    <property type="match status" value="1"/>
</dbReference>
<dbReference type="InterPro" id="IPR023167">
    <property type="entry name" value="Yap1_redox_dom_sf"/>
</dbReference>
<name>A0A2N3NG82_9PEZI</name>
<evidence type="ECO:0000256" key="2">
    <source>
        <dbReference type="ARBA" id="ARBA00004496"/>
    </source>
</evidence>
<dbReference type="SUPFAM" id="SSF111430">
    <property type="entry name" value="YAP1 redox domain"/>
    <property type="match status" value="1"/>
</dbReference>
<dbReference type="EMBL" id="NLAX01000008">
    <property type="protein sequence ID" value="PKS11401.1"/>
    <property type="molecule type" value="Genomic_DNA"/>
</dbReference>
<dbReference type="OrthoDB" id="5380163at2759"/>
<feature type="domain" description="BZIP" evidence="6">
    <location>
        <begin position="156"/>
        <end position="219"/>
    </location>
</feature>
<dbReference type="InterPro" id="IPR004827">
    <property type="entry name" value="bZIP"/>
</dbReference>
<feature type="compositionally biased region" description="Polar residues" evidence="5">
    <location>
        <begin position="297"/>
        <end position="340"/>
    </location>
</feature>
<feature type="region of interest" description="Disordered" evidence="5">
    <location>
        <begin position="488"/>
        <end position="512"/>
    </location>
</feature>
<dbReference type="Proteomes" id="UP000233524">
    <property type="component" value="Unassembled WGS sequence"/>
</dbReference>
<evidence type="ECO:0000313" key="8">
    <source>
        <dbReference type="Proteomes" id="UP000233524"/>
    </source>
</evidence>
<reference evidence="7 8" key="1">
    <citation type="journal article" date="2017" name="G3 (Bethesda)">
        <title>First Draft Genome Sequence of the Pathogenic Fungus Lomentospora prolificans (Formerly Scedosporium prolificans).</title>
        <authorList>
            <person name="Luo R."/>
            <person name="Zimin A."/>
            <person name="Workman R."/>
            <person name="Fan Y."/>
            <person name="Pertea G."/>
            <person name="Grossman N."/>
            <person name="Wear M.P."/>
            <person name="Jia B."/>
            <person name="Miller H."/>
            <person name="Casadevall A."/>
            <person name="Timp W."/>
            <person name="Zhang S.X."/>
            <person name="Salzberg S.L."/>
        </authorList>
    </citation>
    <scope>NUCLEOTIDE SEQUENCE [LARGE SCALE GENOMIC DNA]</scope>
    <source>
        <strain evidence="7 8">JHH-5317</strain>
    </source>
</reference>
<dbReference type="Gene3D" id="1.10.238.100">
    <property type="entry name" value="YAP1 redox domain. Chain B"/>
    <property type="match status" value="1"/>
</dbReference>
<feature type="compositionally biased region" description="Low complexity" evidence="5">
    <location>
        <begin position="274"/>
        <end position="296"/>
    </location>
</feature>
<feature type="compositionally biased region" description="Polar residues" evidence="5">
    <location>
        <begin position="488"/>
        <end position="498"/>
    </location>
</feature>
<keyword evidence="3" id="KW-0539">Nucleus</keyword>
<dbReference type="STRING" id="41688.A0A2N3NG82"/>
<evidence type="ECO:0000256" key="3">
    <source>
        <dbReference type="ARBA" id="ARBA00023242"/>
    </source>
</evidence>
<dbReference type="InterPro" id="IPR046347">
    <property type="entry name" value="bZIP_sf"/>
</dbReference>
<dbReference type="GO" id="GO:0000976">
    <property type="term" value="F:transcription cis-regulatory region binding"/>
    <property type="evidence" value="ECO:0007669"/>
    <property type="project" value="InterPro"/>
</dbReference>
<feature type="compositionally biased region" description="Polar residues" evidence="5">
    <location>
        <begin position="362"/>
        <end position="393"/>
    </location>
</feature>
<dbReference type="AlphaFoldDB" id="A0A2N3NG82"/>
<feature type="region of interest" description="Disordered" evidence="5">
    <location>
        <begin position="53"/>
        <end position="77"/>
    </location>
</feature>
<dbReference type="GO" id="GO:0034599">
    <property type="term" value="P:cellular response to oxidative stress"/>
    <property type="evidence" value="ECO:0007669"/>
    <property type="project" value="UniProtKB-ARBA"/>
</dbReference>
<proteinExistence type="inferred from homology"/>
<dbReference type="GO" id="GO:0001228">
    <property type="term" value="F:DNA-binding transcription activator activity, RNA polymerase II-specific"/>
    <property type="evidence" value="ECO:0007669"/>
    <property type="project" value="TreeGrafter"/>
</dbReference>
<dbReference type="GO" id="GO:0005737">
    <property type="term" value="C:cytoplasm"/>
    <property type="evidence" value="ECO:0007669"/>
    <property type="project" value="UniProtKB-SubCell"/>
</dbReference>
<gene>
    <name evidence="7" type="ORF">jhhlp_003164</name>
</gene>
<comment type="caution">
    <text evidence="7">The sequence shown here is derived from an EMBL/GenBank/DDBJ whole genome shotgun (WGS) entry which is preliminary data.</text>
</comment>
<comment type="similarity">
    <text evidence="4">Belongs to the bZIP family. YAP subfamily.</text>
</comment>
<feature type="region of interest" description="Disordered" evidence="5">
    <location>
        <begin position="266"/>
        <end position="401"/>
    </location>
</feature>
<dbReference type="Gene3D" id="1.20.5.170">
    <property type="match status" value="1"/>
</dbReference>
<dbReference type="PROSITE" id="PS00036">
    <property type="entry name" value="BZIP_BASIC"/>
    <property type="match status" value="1"/>
</dbReference>
<dbReference type="InParanoid" id="A0A2N3NG82"/>
<dbReference type="SMART" id="SM00338">
    <property type="entry name" value="BRLZ"/>
    <property type="match status" value="1"/>
</dbReference>
<protein>
    <recommendedName>
        <fullName evidence="6">BZIP domain-containing protein</fullName>
    </recommendedName>
</protein>
<keyword evidence="8" id="KW-1185">Reference proteome</keyword>
<dbReference type="PROSITE" id="PS50217">
    <property type="entry name" value="BZIP"/>
    <property type="match status" value="1"/>
</dbReference>
<dbReference type="Pfam" id="PF08601">
    <property type="entry name" value="PAP1"/>
    <property type="match status" value="2"/>
</dbReference>
<dbReference type="CDD" id="cd14688">
    <property type="entry name" value="bZIP_YAP"/>
    <property type="match status" value="1"/>
</dbReference>
<dbReference type="FunFam" id="1.20.5.170:FF:000067">
    <property type="entry name" value="BZIP transcription factor"/>
    <property type="match status" value="1"/>
</dbReference>
<dbReference type="SUPFAM" id="SSF57959">
    <property type="entry name" value="Leucine zipper domain"/>
    <property type="match status" value="1"/>
</dbReference>
<dbReference type="InterPro" id="IPR013910">
    <property type="entry name" value="TF_PAP1"/>
</dbReference>
<evidence type="ECO:0000313" key="7">
    <source>
        <dbReference type="EMBL" id="PKS11401.1"/>
    </source>
</evidence>
<evidence type="ECO:0000259" key="6">
    <source>
        <dbReference type="PROSITE" id="PS50217"/>
    </source>
</evidence>
<accession>A0A2N3NG82</accession>
<feature type="compositionally biased region" description="Basic and acidic residues" evidence="5">
    <location>
        <begin position="172"/>
        <end position="181"/>
    </location>
</feature>
<dbReference type="InterPro" id="IPR050936">
    <property type="entry name" value="AP-1-like"/>
</dbReference>
<evidence type="ECO:0000256" key="1">
    <source>
        <dbReference type="ARBA" id="ARBA00004123"/>
    </source>
</evidence>
<evidence type="ECO:0000256" key="5">
    <source>
        <dbReference type="SAM" id="MobiDB-lite"/>
    </source>
</evidence>
<feature type="region of interest" description="Disordered" evidence="5">
    <location>
        <begin position="98"/>
        <end position="181"/>
    </location>
</feature>
<dbReference type="FunCoup" id="A0A2N3NG82">
    <property type="interactions" value="2722"/>
</dbReference>
<dbReference type="PANTHER" id="PTHR40621:SF6">
    <property type="entry name" value="AP-1-LIKE TRANSCRIPTION FACTOR YAP1-RELATED"/>
    <property type="match status" value="1"/>
</dbReference>
<comment type="subcellular location">
    <subcellularLocation>
        <location evidence="2">Cytoplasm</location>
    </subcellularLocation>
    <subcellularLocation>
        <location evidence="1">Nucleus</location>
    </subcellularLocation>
</comment>
<evidence type="ECO:0000256" key="4">
    <source>
        <dbReference type="ARBA" id="ARBA00038132"/>
    </source>
</evidence>
<sequence length="592" mass="63352">MASTGSQSQRPAPYYLTPQQQQVLLQALAGGQQQEASAALTSTALSSLQTNSFAAGDHTGDLSGFHDNSFLDGGYDVSFNPDSSFDFDISHASIPDFTSGEVAETAKSENSADNDSPEKRPLEDDEESPDAKGSGAKRRDGTEKVPKKPGRKPLTSEPTSKRKAQNRAAQRAFRERKEKHLKDLETKVAELEKKSETATTENTALRKQLRSVMTELDEYKRKVQLMGHQRSATRDRLSGPGFGQPAINSLNDVHFQFEFPKFGFLPGPPVHSKSSNGQNGHNGQNAQSPSSASPQSRPTSNYTSPNDGSSSNKQQSPPTVSMTTPNLGGSTLHNSPTSQPDLFGSLTGGRSSLDSGHYSLGSGATSSPSGSYNSLGGPSSSCGTSPEPFNQSPLGFKPLDTMTTIGEEQPAAQSTNGQAPTSFADLSADLSFDWLAQQNGGQFDPQLFGDYREPQNNVLSGNNLDHSFFNDAIDDDFFAPFNVSSTPAAPKNNISSGSGLEHDSNKATNGMPKGESSVDCLKVWEKIQNCEKVQAGDFDLDGLCSELSKKAKCSGKGPEIKEQDFEAVLNKYLGDNFLERCNKGLSGKNTMA</sequence>
<dbReference type="VEuPathDB" id="FungiDB:jhhlp_003164"/>
<organism evidence="7 8">
    <name type="scientific">Lomentospora prolificans</name>
    <dbReference type="NCBI Taxonomy" id="41688"/>
    <lineage>
        <taxon>Eukaryota</taxon>
        <taxon>Fungi</taxon>
        <taxon>Dikarya</taxon>
        <taxon>Ascomycota</taxon>
        <taxon>Pezizomycotina</taxon>
        <taxon>Sordariomycetes</taxon>
        <taxon>Hypocreomycetidae</taxon>
        <taxon>Microascales</taxon>
        <taxon>Microascaceae</taxon>
        <taxon>Lomentospora</taxon>
    </lineage>
</organism>
<dbReference type="GO" id="GO:0090575">
    <property type="term" value="C:RNA polymerase II transcription regulator complex"/>
    <property type="evidence" value="ECO:0007669"/>
    <property type="project" value="TreeGrafter"/>
</dbReference>